<dbReference type="PANTHER" id="PTHR45008">
    <property type="entry name" value="PTS SYSTEM GLUCOSE-SPECIFIC EIIA COMPONENT"/>
    <property type="match status" value="1"/>
</dbReference>
<keyword evidence="6" id="KW-0418">Kinase</keyword>
<dbReference type="PANTHER" id="PTHR45008:SF1">
    <property type="entry name" value="PTS SYSTEM GLUCOSE-SPECIFIC EIIA COMPONENT"/>
    <property type="match status" value="1"/>
</dbReference>
<protein>
    <submittedName>
        <fullName evidence="8">Phosphoenolpyruvate-dependent sugar phosphotransferase system, EIIA 1</fullName>
    </submittedName>
</protein>
<dbReference type="GO" id="GO:0005737">
    <property type="term" value="C:cytoplasm"/>
    <property type="evidence" value="ECO:0007669"/>
    <property type="project" value="UniProtKB-SubCell"/>
</dbReference>
<evidence type="ECO:0000256" key="2">
    <source>
        <dbReference type="ARBA" id="ARBA00022448"/>
    </source>
</evidence>
<dbReference type="InterPro" id="IPR050890">
    <property type="entry name" value="PTS_EIIA_component"/>
</dbReference>
<keyword evidence="8" id="KW-0670">Pyruvate</keyword>
<dbReference type="InterPro" id="IPR001127">
    <property type="entry name" value="PTS_EIIA_1_perm"/>
</dbReference>
<organism evidence="8 9">
    <name type="scientific">Jiangella alkaliphila</name>
    <dbReference type="NCBI Taxonomy" id="419479"/>
    <lineage>
        <taxon>Bacteria</taxon>
        <taxon>Bacillati</taxon>
        <taxon>Actinomycetota</taxon>
        <taxon>Actinomycetes</taxon>
        <taxon>Jiangellales</taxon>
        <taxon>Jiangellaceae</taxon>
        <taxon>Jiangella</taxon>
    </lineage>
</organism>
<dbReference type="Gene3D" id="2.70.70.10">
    <property type="entry name" value="Glucose Permease (Domain IIA)"/>
    <property type="match status" value="1"/>
</dbReference>
<dbReference type="EMBL" id="LT629791">
    <property type="protein sequence ID" value="SDU40311.1"/>
    <property type="molecule type" value="Genomic_DNA"/>
</dbReference>
<dbReference type="Proteomes" id="UP000182977">
    <property type="component" value="Chromosome I"/>
</dbReference>
<evidence type="ECO:0000256" key="3">
    <source>
        <dbReference type="ARBA" id="ARBA00022597"/>
    </source>
</evidence>
<keyword evidence="2" id="KW-0813">Transport</keyword>
<gene>
    <name evidence="8" type="ORF">SAMN04488563_1511</name>
</gene>
<comment type="subcellular location">
    <subcellularLocation>
        <location evidence="1">Cytoplasm</location>
    </subcellularLocation>
</comment>
<accession>A0A1H2I8A1</accession>
<evidence type="ECO:0000313" key="8">
    <source>
        <dbReference type="EMBL" id="SDU40311.1"/>
    </source>
</evidence>
<dbReference type="PROSITE" id="PS51093">
    <property type="entry name" value="PTS_EIIA_TYPE_1"/>
    <property type="match status" value="1"/>
</dbReference>
<dbReference type="AlphaFoldDB" id="A0A1H2I8A1"/>
<keyword evidence="4 8" id="KW-0808">Transferase</keyword>
<sequence length="153" mass="15478">MTQLDVLSPVPGRVIELAEVPDPVFAQALVGPGLAVDPDRSGPVTAVAPVPGRLVKLHPHAFVIQTADGAGVLTHLGIDTVQLAGEGFQLHVAEGDEVAAGAPVVTWDPAAVEAGDRSPVVPVIALEATAGALTGLHAAGPVEAGDVLFTWDR</sequence>
<keyword evidence="5" id="KW-0598">Phosphotransferase system</keyword>
<dbReference type="InterPro" id="IPR011055">
    <property type="entry name" value="Dup_hybrid_motif"/>
</dbReference>
<keyword evidence="9" id="KW-1185">Reference proteome</keyword>
<proteinExistence type="predicted"/>
<dbReference type="Pfam" id="PF00358">
    <property type="entry name" value="PTS_EIIA_1"/>
    <property type="match status" value="1"/>
</dbReference>
<evidence type="ECO:0000256" key="5">
    <source>
        <dbReference type="ARBA" id="ARBA00022683"/>
    </source>
</evidence>
<reference evidence="9" key="1">
    <citation type="submission" date="2016-10" db="EMBL/GenBank/DDBJ databases">
        <authorList>
            <person name="Varghese N."/>
            <person name="Submissions S."/>
        </authorList>
    </citation>
    <scope>NUCLEOTIDE SEQUENCE [LARGE SCALE GENOMIC DNA]</scope>
    <source>
        <strain evidence="9">DSM 45079</strain>
    </source>
</reference>
<dbReference type="GO" id="GO:0016301">
    <property type="term" value="F:kinase activity"/>
    <property type="evidence" value="ECO:0007669"/>
    <property type="project" value="UniProtKB-KW"/>
</dbReference>
<dbReference type="OrthoDB" id="7571469at2"/>
<evidence type="ECO:0000256" key="6">
    <source>
        <dbReference type="ARBA" id="ARBA00022777"/>
    </source>
</evidence>
<dbReference type="STRING" id="419479.SAMN04488563_1511"/>
<evidence type="ECO:0000256" key="1">
    <source>
        <dbReference type="ARBA" id="ARBA00004496"/>
    </source>
</evidence>
<dbReference type="SUPFAM" id="SSF51261">
    <property type="entry name" value="Duplicated hybrid motif"/>
    <property type="match status" value="1"/>
</dbReference>
<feature type="domain" description="PTS EIIA type-1" evidence="7">
    <location>
        <begin position="22"/>
        <end position="127"/>
    </location>
</feature>
<keyword evidence="3" id="KW-0762">Sugar transport</keyword>
<dbReference type="GO" id="GO:0009401">
    <property type="term" value="P:phosphoenolpyruvate-dependent sugar phosphotransferase system"/>
    <property type="evidence" value="ECO:0007669"/>
    <property type="project" value="UniProtKB-KW"/>
</dbReference>
<evidence type="ECO:0000313" key="9">
    <source>
        <dbReference type="Proteomes" id="UP000182977"/>
    </source>
</evidence>
<dbReference type="RefSeq" id="WP_046767872.1">
    <property type="nucleotide sequence ID" value="NZ_KQ061223.1"/>
</dbReference>
<name>A0A1H2I8A1_9ACTN</name>
<dbReference type="NCBIfam" id="TIGR00830">
    <property type="entry name" value="PTBA"/>
    <property type="match status" value="1"/>
</dbReference>
<evidence type="ECO:0000259" key="7">
    <source>
        <dbReference type="PROSITE" id="PS51093"/>
    </source>
</evidence>
<evidence type="ECO:0000256" key="4">
    <source>
        <dbReference type="ARBA" id="ARBA00022679"/>
    </source>
</evidence>